<evidence type="ECO:0000256" key="7">
    <source>
        <dbReference type="PIRNR" id="PIRNR000535"/>
    </source>
</evidence>
<dbReference type="PANTHER" id="PTHR46566:SF1">
    <property type="entry name" value="1-PHOSPHOFRUCTOKINASE"/>
    <property type="match status" value="1"/>
</dbReference>
<keyword evidence="7" id="KW-0423">Lactose metabolism</keyword>
<dbReference type="UniPathway" id="UPA00704">
    <property type="reaction ID" value="UER00715"/>
</dbReference>
<evidence type="ECO:0000256" key="5">
    <source>
        <dbReference type="ARBA" id="ARBA00022840"/>
    </source>
</evidence>
<evidence type="ECO:0000313" key="11">
    <source>
        <dbReference type="Proteomes" id="UP000632659"/>
    </source>
</evidence>
<dbReference type="InterPro" id="IPR011611">
    <property type="entry name" value="PfkB_dom"/>
</dbReference>
<comment type="caution">
    <text evidence="10">The sequence shown here is derived from an EMBL/GenBank/DDBJ whole genome shotgun (WGS) entry which is preliminary data.</text>
</comment>
<evidence type="ECO:0000256" key="1">
    <source>
        <dbReference type="ARBA" id="ARBA00005380"/>
    </source>
</evidence>
<dbReference type="NCBIfam" id="TIGR03828">
    <property type="entry name" value="pfkB"/>
    <property type="match status" value="1"/>
</dbReference>
<organism evidence="10 11">
    <name type="scientific">Massiliimalia timonensis</name>
    <dbReference type="NCBI Taxonomy" id="1987501"/>
    <lineage>
        <taxon>Bacteria</taxon>
        <taxon>Bacillati</taxon>
        <taxon>Bacillota</taxon>
        <taxon>Clostridia</taxon>
        <taxon>Eubacteriales</taxon>
        <taxon>Oscillospiraceae</taxon>
        <taxon>Massiliimalia</taxon>
    </lineage>
</organism>
<name>A0A8J6P9M5_9FIRM</name>
<dbReference type="InterPro" id="IPR002173">
    <property type="entry name" value="Carboh/pur_kinase_PfkB_CS"/>
</dbReference>
<dbReference type="Gene3D" id="3.40.1190.20">
    <property type="match status" value="1"/>
</dbReference>
<evidence type="ECO:0000256" key="4">
    <source>
        <dbReference type="ARBA" id="ARBA00022777"/>
    </source>
</evidence>
<dbReference type="InterPro" id="IPR017583">
    <property type="entry name" value="Tagatose/fructose_Pkinase"/>
</dbReference>
<dbReference type="GO" id="GO:0005524">
    <property type="term" value="F:ATP binding"/>
    <property type="evidence" value="ECO:0007669"/>
    <property type="project" value="UniProtKB-UniRule"/>
</dbReference>
<comment type="similarity">
    <text evidence="7">Belongs to the carbohydrate kinase PfkB family. LacC subfamily.</text>
</comment>
<dbReference type="GO" id="GO:0016052">
    <property type="term" value="P:carbohydrate catabolic process"/>
    <property type="evidence" value="ECO:0007669"/>
    <property type="project" value="UniProtKB-ARBA"/>
</dbReference>
<dbReference type="PANTHER" id="PTHR46566">
    <property type="entry name" value="1-PHOSPHOFRUCTOKINASE-RELATED"/>
    <property type="match status" value="1"/>
</dbReference>
<accession>A0A8J6P9M5</accession>
<evidence type="ECO:0000256" key="2">
    <source>
        <dbReference type="ARBA" id="ARBA00022679"/>
    </source>
</evidence>
<comment type="function">
    <text evidence="8">Catalyzes the ATP-dependent phosphorylation of fructose-l-phosphate to fructose-l,6-bisphosphate.</text>
</comment>
<dbReference type="GO" id="GO:0005988">
    <property type="term" value="P:lactose metabolic process"/>
    <property type="evidence" value="ECO:0007669"/>
    <property type="project" value="UniProtKB-KW"/>
</dbReference>
<keyword evidence="11" id="KW-1185">Reference proteome</keyword>
<dbReference type="GO" id="GO:0008662">
    <property type="term" value="F:1-phosphofructokinase activity"/>
    <property type="evidence" value="ECO:0007669"/>
    <property type="project" value="UniProtKB-UniRule"/>
</dbReference>
<keyword evidence="4 8" id="KW-0418">Kinase</keyword>
<reference evidence="10" key="1">
    <citation type="submission" date="2020-08" db="EMBL/GenBank/DDBJ databases">
        <title>Genome public.</title>
        <authorList>
            <person name="Liu C."/>
            <person name="Sun Q."/>
        </authorList>
    </citation>
    <scope>NUCLEOTIDE SEQUENCE</scope>
    <source>
        <strain evidence="10">NSJ-15</strain>
    </source>
</reference>
<sequence>MVATITLNPSLDYWIEVLNPQIGILNRTLAEAVFPGGKGINVSILLSRLGIENEALGFLAGFTGKEIEQKLQQEGCKTKFIQLKDGLTRINVKVRGDEETEFNARGPRVSDAELNQLYRQVGSLRAGDYLVMSGSVPAGMPLDVYSRILSACEGRDLQTVIDTTGQALWQTLPFRPFLIKPNHHELGELFGTDCASAETALELSSRLQKEGARNVLVSMAGAGAVFLGEKGETFCLPAPKGSLKNSVGAGDSMVAGFLAEYIKTQDMYAAFRFAVAAGSASAFSPWLAELESIEDLLTQI</sequence>
<evidence type="ECO:0000313" key="10">
    <source>
        <dbReference type="EMBL" id="MBC8611849.1"/>
    </source>
</evidence>
<feature type="domain" description="Carbohydrate kinase PfkB" evidence="9">
    <location>
        <begin position="33"/>
        <end position="282"/>
    </location>
</feature>
<comment type="pathway">
    <text evidence="7">Carbohydrate metabolism; D-tagatose 6-phosphate degradation; D-glyceraldehyde 3-phosphate and glycerone phosphate from D-tagatose 6-phosphate: step 1/2.</text>
</comment>
<comment type="similarity">
    <text evidence="1">Belongs to the carbohydrate kinase pfkB family.</text>
</comment>
<dbReference type="FunFam" id="3.40.1190.20:FF:000001">
    <property type="entry name" value="Phosphofructokinase"/>
    <property type="match status" value="1"/>
</dbReference>
<keyword evidence="5 7" id="KW-0067">ATP-binding</keyword>
<dbReference type="PROSITE" id="PS00584">
    <property type="entry name" value="PFKB_KINASES_2"/>
    <property type="match status" value="1"/>
</dbReference>
<dbReference type="GO" id="GO:2001059">
    <property type="term" value="P:D-tagatose 6-phosphate catabolic process"/>
    <property type="evidence" value="ECO:0007669"/>
    <property type="project" value="UniProtKB-UniPathway"/>
</dbReference>
<gene>
    <name evidence="10" type="primary">pfkB</name>
    <name evidence="10" type="ORF">H8702_12180</name>
</gene>
<dbReference type="GO" id="GO:0005829">
    <property type="term" value="C:cytosol"/>
    <property type="evidence" value="ECO:0007669"/>
    <property type="project" value="TreeGrafter"/>
</dbReference>
<dbReference type="GO" id="GO:0009024">
    <property type="term" value="F:tagatose-6-phosphate kinase activity"/>
    <property type="evidence" value="ECO:0007669"/>
    <property type="project" value="UniProtKB-EC"/>
</dbReference>
<proteinExistence type="inferred from homology"/>
<dbReference type="Proteomes" id="UP000632659">
    <property type="component" value="Unassembled WGS sequence"/>
</dbReference>
<protein>
    <recommendedName>
        <fullName evidence="7">Tagatose-6-phosphate kinase</fullName>
        <ecNumber evidence="7">2.7.1.144</ecNumber>
    </recommendedName>
</protein>
<dbReference type="PIRSF" id="PIRSF000535">
    <property type="entry name" value="1PFK/6PFK/LacC"/>
    <property type="match status" value="1"/>
</dbReference>
<dbReference type="Pfam" id="PF00294">
    <property type="entry name" value="PfkB"/>
    <property type="match status" value="1"/>
</dbReference>
<comment type="catalytic activity">
    <reaction evidence="6 8">
        <text>beta-D-fructose 1-phosphate + ATP = beta-D-fructose 1,6-bisphosphate + ADP + H(+)</text>
        <dbReference type="Rhea" id="RHEA:14213"/>
        <dbReference type="ChEBI" id="CHEBI:15378"/>
        <dbReference type="ChEBI" id="CHEBI:30616"/>
        <dbReference type="ChEBI" id="CHEBI:32966"/>
        <dbReference type="ChEBI" id="CHEBI:138881"/>
        <dbReference type="ChEBI" id="CHEBI:456216"/>
        <dbReference type="EC" id="2.7.1.56"/>
    </reaction>
</comment>
<keyword evidence="2 7" id="KW-0808">Transferase</keyword>
<dbReference type="EMBL" id="JACRTL010000008">
    <property type="protein sequence ID" value="MBC8611849.1"/>
    <property type="molecule type" value="Genomic_DNA"/>
</dbReference>
<keyword evidence="3 7" id="KW-0547">Nucleotide-binding</keyword>
<dbReference type="SUPFAM" id="SSF53613">
    <property type="entry name" value="Ribokinase-like"/>
    <property type="match status" value="1"/>
</dbReference>
<evidence type="ECO:0000256" key="3">
    <source>
        <dbReference type="ARBA" id="ARBA00022741"/>
    </source>
</evidence>
<dbReference type="GO" id="GO:0044281">
    <property type="term" value="P:small molecule metabolic process"/>
    <property type="evidence" value="ECO:0007669"/>
    <property type="project" value="UniProtKB-ARBA"/>
</dbReference>
<dbReference type="NCBIfam" id="TIGR03168">
    <property type="entry name" value="1-PFK"/>
    <property type="match status" value="1"/>
</dbReference>
<dbReference type="EC" id="2.7.1.144" evidence="7"/>
<evidence type="ECO:0000259" key="9">
    <source>
        <dbReference type="Pfam" id="PF00294"/>
    </source>
</evidence>
<dbReference type="AlphaFoldDB" id="A0A8J6P9M5"/>
<evidence type="ECO:0000256" key="8">
    <source>
        <dbReference type="RuleBase" id="RU369061"/>
    </source>
</evidence>
<comment type="catalytic activity">
    <reaction evidence="7">
        <text>D-tagatofuranose 6-phosphate + ATP = D-tagatofuranose 1,6-bisphosphate + ADP + H(+)</text>
        <dbReference type="Rhea" id="RHEA:12420"/>
        <dbReference type="ChEBI" id="CHEBI:15378"/>
        <dbReference type="ChEBI" id="CHEBI:30616"/>
        <dbReference type="ChEBI" id="CHEBI:58694"/>
        <dbReference type="ChEBI" id="CHEBI:58695"/>
        <dbReference type="ChEBI" id="CHEBI:456216"/>
        <dbReference type="EC" id="2.7.1.144"/>
    </reaction>
</comment>
<dbReference type="InterPro" id="IPR022463">
    <property type="entry name" value="1-PFruKinase"/>
</dbReference>
<evidence type="ECO:0000256" key="6">
    <source>
        <dbReference type="ARBA" id="ARBA00047745"/>
    </source>
</evidence>
<dbReference type="CDD" id="cd01164">
    <property type="entry name" value="FruK_PfkB_like"/>
    <property type="match status" value="1"/>
</dbReference>
<dbReference type="RefSeq" id="WP_154824978.1">
    <property type="nucleotide sequence ID" value="NZ_JACRTL010000008.1"/>
</dbReference>
<dbReference type="InterPro" id="IPR029056">
    <property type="entry name" value="Ribokinase-like"/>
</dbReference>